<proteinExistence type="predicted"/>
<dbReference type="RefSeq" id="WP_338009532.1">
    <property type="nucleotide sequence ID" value="NZ_JAOPKB010000036.1"/>
</dbReference>
<evidence type="ECO:0000313" key="2">
    <source>
        <dbReference type="EMBL" id="MCU4976020.1"/>
    </source>
</evidence>
<comment type="caution">
    <text evidence="2">The sequence shown here is derived from an EMBL/GenBank/DDBJ whole genome shotgun (WGS) entry which is preliminary data.</text>
</comment>
<gene>
    <name evidence="2" type="ORF">OB955_25445</name>
</gene>
<evidence type="ECO:0000313" key="3">
    <source>
        <dbReference type="Proteomes" id="UP001320972"/>
    </source>
</evidence>
<keyword evidence="3" id="KW-1185">Reference proteome</keyword>
<protein>
    <recommendedName>
        <fullName evidence="4">Ribbon-helix-helix protein CopG domain-containing protein</fullName>
    </recommendedName>
</protein>
<evidence type="ECO:0000256" key="1">
    <source>
        <dbReference type="SAM" id="MobiDB-lite"/>
    </source>
</evidence>
<sequence length="132" mass="14816">MPGDDAISTRIGPHPDPDKRNLQASVGELQLSEIDEVKEEYNFSSRSETIRCLIQIGLNSIVENDPRNVGTVRDPSDAATVRDFVPRGKNEAIPLIEGDGEKQGLVEKIEDDILDIIDEDEEIKRDGWKVYR</sequence>
<reference evidence="2 3" key="1">
    <citation type="submission" date="2022-09" db="EMBL/GenBank/DDBJ databases">
        <title>Enrichment on poylsaccharides allowed isolation of novel metabolic and taxonomic groups of Haloarchaea.</title>
        <authorList>
            <person name="Sorokin D.Y."/>
            <person name="Elcheninov A.G."/>
            <person name="Khizhniak T.V."/>
            <person name="Kolganova T.V."/>
            <person name="Kublanov I.V."/>
        </authorList>
    </citation>
    <scope>NUCLEOTIDE SEQUENCE [LARGE SCALE GENOMIC DNA]</scope>
    <source>
        <strain evidence="2 3">AArc-m2/3/4</strain>
    </source>
</reference>
<accession>A0ABT2QM62</accession>
<evidence type="ECO:0008006" key="4">
    <source>
        <dbReference type="Google" id="ProtNLM"/>
    </source>
</evidence>
<dbReference type="EMBL" id="JAOPKB010000036">
    <property type="protein sequence ID" value="MCU4976020.1"/>
    <property type="molecule type" value="Genomic_DNA"/>
</dbReference>
<dbReference type="Proteomes" id="UP001320972">
    <property type="component" value="Unassembled WGS sequence"/>
</dbReference>
<organism evidence="2 3">
    <name type="scientific">Natronoglomus mannanivorans</name>
    <dbReference type="NCBI Taxonomy" id="2979990"/>
    <lineage>
        <taxon>Archaea</taxon>
        <taxon>Methanobacteriati</taxon>
        <taxon>Methanobacteriota</taxon>
        <taxon>Stenosarchaea group</taxon>
        <taxon>Halobacteria</taxon>
        <taxon>Halobacteriales</taxon>
        <taxon>Natrialbaceae</taxon>
        <taxon>Natronoglomus</taxon>
    </lineage>
</organism>
<name>A0ABT2QM62_9EURY</name>
<feature type="region of interest" description="Disordered" evidence="1">
    <location>
        <begin position="1"/>
        <end position="21"/>
    </location>
</feature>